<evidence type="ECO:0000313" key="3">
    <source>
        <dbReference type="Proteomes" id="UP001497497"/>
    </source>
</evidence>
<accession>A0AAV2HVN9</accession>
<dbReference type="PANTHER" id="PTHR46504:SF2">
    <property type="entry name" value="TRNASE Z TRZ1"/>
    <property type="match status" value="1"/>
</dbReference>
<gene>
    <name evidence="2" type="ORF">GSLYS_00010081001</name>
</gene>
<dbReference type="InterPro" id="IPR036866">
    <property type="entry name" value="RibonucZ/Hydroxyglut_hydro"/>
</dbReference>
<dbReference type="Gene3D" id="3.60.15.10">
    <property type="entry name" value="Ribonuclease Z/Hydroxyacylglutathione hydrolase-like"/>
    <property type="match status" value="1"/>
</dbReference>
<evidence type="ECO:0000313" key="2">
    <source>
        <dbReference type="EMBL" id="CAL1536168.1"/>
    </source>
</evidence>
<dbReference type="SUPFAM" id="SSF56281">
    <property type="entry name" value="Metallo-hydrolase/oxidoreductase"/>
    <property type="match status" value="1"/>
</dbReference>
<evidence type="ECO:0000259" key="1">
    <source>
        <dbReference type="Pfam" id="PF12706"/>
    </source>
</evidence>
<keyword evidence="3" id="KW-1185">Reference proteome</keyword>
<name>A0AAV2HVN9_LYMST</name>
<sequence>MNTGIKTHHLLKSCGVILNKPHQRLVVCLFRRDITSALASNPKSICETQDRWCRYKSFVSSQKMAIPVMNGASVNEEMHQISKEALSQYNVGEADGWLNIGQYSIFAWSVSGVESCIVIKSEDVQFAFDMGTAVPESIKASNVFITHGHIDHIGAVANHVSKRSLTGMKPARYFVPPHLVEPLSAVMQAHYQMAETVGSIESIKPFVEGDVVRLNSSYYVKAFPTIHRIPSQGYILYKEVKKLKEEFKGMQGFQVAALHREGKEIHDIIVTPEIAYCGDTTFEVFTNPPTSDLLKVKLLITEATFLDDEIGKNMVQKAKDRGHTHLLELSQNADLFDDVGHIVLVHFSNKYSPKYIRDCVYHKLPPKLRIKVTPATVAKATTATT</sequence>
<comment type="caution">
    <text evidence="2">The sequence shown here is derived from an EMBL/GenBank/DDBJ whole genome shotgun (WGS) entry which is preliminary data.</text>
</comment>
<protein>
    <recommendedName>
        <fullName evidence="1">Metallo-beta-lactamase domain-containing protein</fullName>
    </recommendedName>
</protein>
<dbReference type="EMBL" id="CAXITT010000222">
    <property type="protein sequence ID" value="CAL1536168.1"/>
    <property type="molecule type" value="Genomic_DNA"/>
</dbReference>
<dbReference type="Pfam" id="PF12706">
    <property type="entry name" value="Lactamase_B_2"/>
    <property type="match status" value="1"/>
</dbReference>
<proteinExistence type="predicted"/>
<organism evidence="2 3">
    <name type="scientific">Lymnaea stagnalis</name>
    <name type="common">Great pond snail</name>
    <name type="synonym">Helix stagnalis</name>
    <dbReference type="NCBI Taxonomy" id="6523"/>
    <lineage>
        <taxon>Eukaryota</taxon>
        <taxon>Metazoa</taxon>
        <taxon>Spiralia</taxon>
        <taxon>Lophotrochozoa</taxon>
        <taxon>Mollusca</taxon>
        <taxon>Gastropoda</taxon>
        <taxon>Heterobranchia</taxon>
        <taxon>Euthyneura</taxon>
        <taxon>Panpulmonata</taxon>
        <taxon>Hygrophila</taxon>
        <taxon>Lymnaeoidea</taxon>
        <taxon>Lymnaeidae</taxon>
        <taxon>Lymnaea</taxon>
    </lineage>
</organism>
<dbReference type="Proteomes" id="UP001497497">
    <property type="component" value="Unassembled WGS sequence"/>
</dbReference>
<feature type="domain" description="Metallo-beta-lactamase" evidence="1">
    <location>
        <begin position="141"/>
        <end position="346"/>
    </location>
</feature>
<dbReference type="AlphaFoldDB" id="A0AAV2HVN9"/>
<reference evidence="2 3" key="1">
    <citation type="submission" date="2024-04" db="EMBL/GenBank/DDBJ databases">
        <authorList>
            <consortium name="Genoscope - CEA"/>
            <person name="William W."/>
        </authorList>
    </citation>
    <scope>NUCLEOTIDE SEQUENCE [LARGE SCALE GENOMIC DNA]</scope>
</reference>
<dbReference type="InterPro" id="IPR001279">
    <property type="entry name" value="Metallo-B-lactamas"/>
</dbReference>
<dbReference type="PANTHER" id="PTHR46504">
    <property type="entry name" value="TRNASE Z TRZ1"/>
    <property type="match status" value="1"/>
</dbReference>